<dbReference type="GO" id="GO:0016567">
    <property type="term" value="P:protein ubiquitination"/>
    <property type="evidence" value="ECO:0007669"/>
    <property type="project" value="TreeGrafter"/>
</dbReference>
<name>A0AAD7T3A7_9TELE</name>
<keyword evidence="6" id="KW-0479">Metal-binding</keyword>
<comment type="subcellular location">
    <subcellularLocation>
        <location evidence="2">Nucleus</location>
    </subcellularLocation>
</comment>
<dbReference type="SUPFAM" id="SSF57850">
    <property type="entry name" value="RING/U-box"/>
    <property type="match status" value="1"/>
</dbReference>
<evidence type="ECO:0000256" key="6">
    <source>
        <dbReference type="ARBA" id="ARBA00022723"/>
    </source>
</evidence>
<feature type="domain" description="RING-type" evidence="14">
    <location>
        <begin position="668"/>
        <end position="709"/>
    </location>
</feature>
<dbReference type="PANTHER" id="PTHR45931">
    <property type="entry name" value="SI:CH211-59O9.10"/>
    <property type="match status" value="1"/>
</dbReference>
<feature type="compositionally biased region" description="Basic residues" evidence="13">
    <location>
        <begin position="303"/>
        <end position="315"/>
    </location>
</feature>
<feature type="region of interest" description="Disordered" evidence="13">
    <location>
        <begin position="283"/>
        <end position="330"/>
    </location>
</feature>
<protein>
    <recommendedName>
        <fullName evidence="4">RING-type E3 ubiquitin transferase</fullName>
        <ecNumber evidence="4">2.3.2.27</ecNumber>
    </recommendedName>
</protein>
<feature type="region of interest" description="Disordered" evidence="13">
    <location>
        <begin position="245"/>
        <end position="270"/>
    </location>
</feature>
<keyword evidence="16" id="KW-1185">Reference proteome</keyword>
<feature type="compositionally biased region" description="Polar residues" evidence="13">
    <location>
        <begin position="245"/>
        <end position="269"/>
    </location>
</feature>
<keyword evidence="10" id="KW-0539">Nucleus</keyword>
<comment type="pathway">
    <text evidence="3">Protein modification; protein ubiquitination.</text>
</comment>
<dbReference type="GO" id="GO:0008270">
    <property type="term" value="F:zinc ion binding"/>
    <property type="evidence" value="ECO:0007669"/>
    <property type="project" value="UniProtKB-KW"/>
</dbReference>
<dbReference type="PANTHER" id="PTHR45931:SF2">
    <property type="entry name" value="E3 UBIQUITIN-PROTEIN LIGASE RNF6"/>
    <property type="match status" value="1"/>
</dbReference>
<reference evidence="15" key="1">
    <citation type="journal article" date="2023" name="Science">
        <title>Genome structures resolve the early diversification of teleost fishes.</title>
        <authorList>
            <person name="Parey E."/>
            <person name="Louis A."/>
            <person name="Montfort J."/>
            <person name="Bouchez O."/>
            <person name="Roques C."/>
            <person name="Iampietro C."/>
            <person name="Lluch J."/>
            <person name="Castinel A."/>
            <person name="Donnadieu C."/>
            <person name="Desvignes T."/>
            <person name="Floi Bucao C."/>
            <person name="Jouanno E."/>
            <person name="Wen M."/>
            <person name="Mejri S."/>
            <person name="Dirks R."/>
            <person name="Jansen H."/>
            <person name="Henkel C."/>
            <person name="Chen W.J."/>
            <person name="Zahm M."/>
            <person name="Cabau C."/>
            <person name="Klopp C."/>
            <person name="Thompson A.W."/>
            <person name="Robinson-Rechavi M."/>
            <person name="Braasch I."/>
            <person name="Lecointre G."/>
            <person name="Bobe J."/>
            <person name="Postlethwait J.H."/>
            <person name="Berthelot C."/>
            <person name="Roest Crollius H."/>
            <person name="Guiguen Y."/>
        </authorList>
    </citation>
    <scope>NUCLEOTIDE SEQUENCE</scope>
    <source>
        <strain evidence="15">NC1722</strain>
    </source>
</reference>
<evidence type="ECO:0000256" key="3">
    <source>
        <dbReference type="ARBA" id="ARBA00004906"/>
    </source>
</evidence>
<evidence type="ECO:0000256" key="1">
    <source>
        <dbReference type="ARBA" id="ARBA00000900"/>
    </source>
</evidence>
<comment type="caution">
    <text evidence="15">The sequence shown here is derived from an EMBL/GenBank/DDBJ whole genome shotgun (WGS) entry which is preliminary data.</text>
</comment>
<organism evidence="15 16">
    <name type="scientific">Aldrovandia affinis</name>
    <dbReference type="NCBI Taxonomy" id="143900"/>
    <lineage>
        <taxon>Eukaryota</taxon>
        <taxon>Metazoa</taxon>
        <taxon>Chordata</taxon>
        <taxon>Craniata</taxon>
        <taxon>Vertebrata</taxon>
        <taxon>Euteleostomi</taxon>
        <taxon>Actinopterygii</taxon>
        <taxon>Neopterygii</taxon>
        <taxon>Teleostei</taxon>
        <taxon>Notacanthiformes</taxon>
        <taxon>Halosauridae</taxon>
        <taxon>Aldrovandia</taxon>
    </lineage>
</organism>
<keyword evidence="9" id="KW-0862">Zinc</keyword>
<dbReference type="FunFam" id="3.30.40.10:FF:000054">
    <property type="entry name" value="E3 ubiquitin-protein ligase RLIM isoform X1"/>
    <property type="match status" value="1"/>
</dbReference>
<dbReference type="InterPro" id="IPR058896">
    <property type="entry name" value="RNF6/12_N"/>
</dbReference>
<evidence type="ECO:0000256" key="5">
    <source>
        <dbReference type="ARBA" id="ARBA00022679"/>
    </source>
</evidence>
<dbReference type="InterPro" id="IPR013083">
    <property type="entry name" value="Znf_RING/FYVE/PHD"/>
</dbReference>
<keyword evidence="5" id="KW-0808">Transferase</keyword>
<dbReference type="GO" id="GO:0045893">
    <property type="term" value="P:positive regulation of DNA-templated transcription"/>
    <property type="evidence" value="ECO:0007669"/>
    <property type="project" value="TreeGrafter"/>
</dbReference>
<dbReference type="Gene3D" id="3.30.40.10">
    <property type="entry name" value="Zinc/RING finger domain, C3HC4 (zinc finger)"/>
    <property type="match status" value="1"/>
</dbReference>
<evidence type="ECO:0000256" key="9">
    <source>
        <dbReference type="ARBA" id="ARBA00022833"/>
    </source>
</evidence>
<dbReference type="AlphaFoldDB" id="A0AAD7T3A7"/>
<dbReference type="PROSITE" id="PS50089">
    <property type="entry name" value="ZF_RING_2"/>
    <property type="match status" value="1"/>
</dbReference>
<evidence type="ECO:0000256" key="11">
    <source>
        <dbReference type="ARBA" id="ARBA00038418"/>
    </source>
</evidence>
<dbReference type="GO" id="GO:0006511">
    <property type="term" value="P:ubiquitin-dependent protein catabolic process"/>
    <property type="evidence" value="ECO:0007669"/>
    <property type="project" value="TreeGrafter"/>
</dbReference>
<comment type="similarity">
    <text evidence="11">Belongs to the RNF12 family.</text>
</comment>
<evidence type="ECO:0000313" key="16">
    <source>
        <dbReference type="Proteomes" id="UP001221898"/>
    </source>
</evidence>
<dbReference type="InterPro" id="IPR051834">
    <property type="entry name" value="RING_finger_E3_ligase"/>
</dbReference>
<evidence type="ECO:0000256" key="7">
    <source>
        <dbReference type="ARBA" id="ARBA00022771"/>
    </source>
</evidence>
<evidence type="ECO:0000256" key="4">
    <source>
        <dbReference type="ARBA" id="ARBA00012483"/>
    </source>
</evidence>
<dbReference type="InterPro" id="IPR001841">
    <property type="entry name" value="Znf_RING"/>
</dbReference>
<dbReference type="GO" id="GO:0061630">
    <property type="term" value="F:ubiquitin protein ligase activity"/>
    <property type="evidence" value="ECO:0007669"/>
    <property type="project" value="UniProtKB-EC"/>
</dbReference>
<dbReference type="EMBL" id="JAINUG010000016">
    <property type="protein sequence ID" value="KAJ8413178.1"/>
    <property type="molecule type" value="Genomic_DNA"/>
</dbReference>
<evidence type="ECO:0000313" key="15">
    <source>
        <dbReference type="EMBL" id="KAJ8413178.1"/>
    </source>
</evidence>
<proteinExistence type="inferred from homology"/>
<evidence type="ECO:0000256" key="10">
    <source>
        <dbReference type="ARBA" id="ARBA00023242"/>
    </source>
</evidence>
<dbReference type="SMART" id="SM00184">
    <property type="entry name" value="RING"/>
    <property type="match status" value="1"/>
</dbReference>
<dbReference type="Proteomes" id="UP001221898">
    <property type="component" value="Unassembled WGS sequence"/>
</dbReference>
<comment type="catalytic activity">
    <reaction evidence="1">
        <text>S-ubiquitinyl-[E2 ubiquitin-conjugating enzyme]-L-cysteine + [acceptor protein]-L-lysine = [E2 ubiquitin-conjugating enzyme]-L-cysteine + N(6)-ubiquitinyl-[acceptor protein]-L-lysine.</text>
        <dbReference type="EC" id="2.3.2.27"/>
    </reaction>
</comment>
<evidence type="ECO:0000256" key="12">
    <source>
        <dbReference type="PROSITE-ProRule" id="PRU00175"/>
    </source>
</evidence>
<dbReference type="EC" id="2.3.2.27" evidence="4"/>
<evidence type="ECO:0000256" key="8">
    <source>
        <dbReference type="ARBA" id="ARBA00022786"/>
    </source>
</evidence>
<feature type="region of interest" description="Disordered" evidence="13">
    <location>
        <begin position="544"/>
        <end position="614"/>
    </location>
</feature>
<evidence type="ECO:0000256" key="2">
    <source>
        <dbReference type="ARBA" id="ARBA00004123"/>
    </source>
</evidence>
<feature type="region of interest" description="Disordered" evidence="13">
    <location>
        <begin position="197"/>
        <end position="228"/>
    </location>
</feature>
<accession>A0AAD7T3A7</accession>
<dbReference type="GO" id="GO:0005634">
    <property type="term" value="C:nucleus"/>
    <property type="evidence" value="ECO:0007669"/>
    <property type="project" value="UniProtKB-SubCell"/>
</dbReference>
<feature type="compositionally biased region" description="Basic and acidic residues" evidence="13">
    <location>
        <begin position="197"/>
        <end position="210"/>
    </location>
</feature>
<sequence length="718" mass="78970">MLFSNTAIKTISDTRRAKWEACLLGREVYIEVIKDIAINPASCFVDISEPQEYLTRLEEETESSLSQVPVKDLDMELWGNRSSYYQDREQKTRWVVVTGDDIVLRCIQNPVCREQSRPVHITAAVSGVVSVVMDPPGRRDERVQQQERLQREEAYYHFINGLSEDEYRLMRDSNLLGTPGEVTAEELRQRLDGAKEHLSAQPHPEPRPEPLPESSETGGSGGAEVAGEASNGDSLLEWLNTFRRTGNATRSGQSGNQTWRAVSRTNPNSGEFRFSLEININHEQPEPEDLQGDPLLTTPARPAHSRRTQARRVRSGHAPSLTPPPTVPEQHGASLRRVIALEQPGPCPTAARAVGLGPPPRMWRVARTAHPRPRLGLAFRGHCPAAGLDRAGGATGQAQVVAMETSVEPVEEAAPPPAEPAPEADSQIAGVMGAGVRRHPTIMLDLQVRRIRPGENRDRDSIASRTRSRVRTAENTVTFESDSGGFRRTISRSERAGIRTYVSTIRIPLRRISETGLGEPSSTALRSILRQIMTGFGELSSLMETEADSEAAAPSPPQTYRIHGDEEAGSQEPPERPSAEGKGPAAGAGDEEHARGGGAAGEARGTSRDTNNLVENGTLPILRLAHFFLLNEEEEDDHPHGLTKEQIDNLSTRTYGQASLEGELGRSCSVCINEYTQGNKLRRLPCAHEFHIHCIDRWLSQNNTCPICRQPILPAPQD</sequence>
<dbReference type="Pfam" id="PF13639">
    <property type="entry name" value="zf-RING_2"/>
    <property type="match status" value="1"/>
</dbReference>
<gene>
    <name evidence="15" type="ORF">AAFF_G00091740</name>
</gene>
<keyword evidence="7 12" id="KW-0863">Zinc-finger</keyword>
<evidence type="ECO:0000256" key="13">
    <source>
        <dbReference type="SAM" id="MobiDB-lite"/>
    </source>
</evidence>
<keyword evidence="8" id="KW-0833">Ubl conjugation pathway</keyword>
<evidence type="ECO:0000259" key="14">
    <source>
        <dbReference type="PROSITE" id="PS50089"/>
    </source>
</evidence>
<dbReference type="Pfam" id="PF25914">
    <property type="entry name" value="RNF6_N"/>
    <property type="match status" value="1"/>
</dbReference>